<dbReference type="Proteomes" id="UP000298652">
    <property type="component" value="Chromosome 5"/>
</dbReference>
<dbReference type="EMBL" id="CM016556">
    <property type="protein sequence ID" value="TKW16178.1"/>
    <property type="molecule type" value="Genomic_DNA"/>
</dbReference>
<evidence type="ECO:0000256" key="2">
    <source>
        <dbReference type="ARBA" id="ARBA00023054"/>
    </source>
</evidence>
<reference evidence="5" key="1">
    <citation type="submission" date="2019-03" db="EMBL/GenBank/DDBJ databases">
        <title>WGS assembly of Setaria viridis.</title>
        <authorList>
            <person name="Huang P."/>
            <person name="Jenkins J."/>
            <person name="Grimwood J."/>
            <person name="Barry K."/>
            <person name="Healey A."/>
            <person name="Mamidi S."/>
            <person name="Sreedasyam A."/>
            <person name="Shu S."/>
            <person name="Feldman M."/>
            <person name="Wu J."/>
            <person name="Yu Y."/>
            <person name="Chen C."/>
            <person name="Johnson J."/>
            <person name="Rokhsar D."/>
            <person name="Baxter I."/>
            <person name="Schmutz J."/>
            <person name="Brutnell T."/>
            <person name="Kellogg E."/>
        </authorList>
    </citation>
    <scope>NUCLEOTIDE SEQUENCE [LARGE SCALE GENOMIC DNA]</scope>
</reference>
<feature type="compositionally biased region" description="Basic residues" evidence="4">
    <location>
        <begin position="600"/>
        <end position="611"/>
    </location>
</feature>
<protein>
    <recommendedName>
        <fullName evidence="7">Protein PLASTID MOVEMENT IMPAIRED 2</fullName>
    </recommendedName>
</protein>
<dbReference type="GO" id="GO:0009904">
    <property type="term" value="P:chloroplast accumulation movement"/>
    <property type="evidence" value="ECO:0007669"/>
    <property type="project" value="TreeGrafter"/>
</dbReference>
<dbReference type="GO" id="GO:0009903">
    <property type="term" value="P:chloroplast avoidance movement"/>
    <property type="evidence" value="ECO:0007669"/>
    <property type="project" value="TreeGrafter"/>
</dbReference>
<name>A0A4U6UJ72_SETVI</name>
<evidence type="ECO:0000313" key="6">
    <source>
        <dbReference type="Proteomes" id="UP000298652"/>
    </source>
</evidence>
<organism evidence="5 6">
    <name type="scientific">Setaria viridis</name>
    <name type="common">Green bristlegrass</name>
    <name type="synonym">Setaria italica subsp. viridis</name>
    <dbReference type="NCBI Taxonomy" id="4556"/>
    <lineage>
        <taxon>Eukaryota</taxon>
        <taxon>Viridiplantae</taxon>
        <taxon>Streptophyta</taxon>
        <taxon>Embryophyta</taxon>
        <taxon>Tracheophyta</taxon>
        <taxon>Spermatophyta</taxon>
        <taxon>Magnoliopsida</taxon>
        <taxon>Liliopsida</taxon>
        <taxon>Poales</taxon>
        <taxon>Poaceae</taxon>
        <taxon>PACMAD clade</taxon>
        <taxon>Panicoideae</taxon>
        <taxon>Panicodae</taxon>
        <taxon>Paniceae</taxon>
        <taxon>Cenchrinae</taxon>
        <taxon>Setaria</taxon>
    </lineage>
</organism>
<gene>
    <name evidence="5" type="ORF">SEVIR_5G282100v2</name>
</gene>
<dbReference type="AlphaFoldDB" id="A0A4U6UJ72"/>
<dbReference type="Gramene" id="TKW16178">
    <property type="protein sequence ID" value="TKW16178"/>
    <property type="gene ID" value="SEVIR_5G282100v2"/>
</dbReference>
<feature type="region of interest" description="Disordered" evidence="4">
    <location>
        <begin position="1"/>
        <end position="31"/>
    </location>
</feature>
<evidence type="ECO:0000256" key="4">
    <source>
        <dbReference type="SAM" id="MobiDB-lite"/>
    </source>
</evidence>
<feature type="region of interest" description="Disordered" evidence="4">
    <location>
        <begin position="53"/>
        <end position="131"/>
    </location>
</feature>
<evidence type="ECO:0000313" key="5">
    <source>
        <dbReference type="EMBL" id="TKW16178.1"/>
    </source>
</evidence>
<evidence type="ECO:0000256" key="3">
    <source>
        <dbReference type="SAM" id="Coils"/>
    </source>
</evidence>
<dbReference type="PANTHER" id="PTHR32054:SF2">
    <property type="entry name" value="PROTEIN PLASTID MOVEMENT IMPAIRED 2"/>
    <property type="match status" value="1"/>
</dbReference>
<sequence>MDEVPGRSSSVRATRSIFGESIGGSGRKLEKDRARDVLGLENLSPEIKQLAKSSMDRLNERKAAVDKERTGAESELSRARAVAKELERQIEQTKARATSKRSEAQAMRATGASKKGTDAPGSQEERDAAEIEEVARELDRAKQELRRLRLDVRSAAEAKAKAESDIVASAINIQLNLRAADEMKRLVEEANEEHVLVELARIEAEREHREIDAQRRAEAERFAGEVAAARAKVEALREEVGRAREMEEKLAATNADVEVLQFEMELVRAMERNNNAKSGDVAEAEARRKKEEAQDMALLQAAEAELDAAKKELESIKAGGFQFMTSMDSARTEIMRVSEEVGRLKAQEKKADAQVQKLNAKLLKARSRLEALTATNERSKAIVSSLTSALQQLQAEKEAARKEEELTEIERRCVRAETENANAEIAVTEARIRQSVKELEAAKAAEVGAMKKLKAAVEGTMQARASQGSGRITISRFEYEYLSGRAALVRVVADKKVSAAQAWVQALKAGEKELEARAEAAERVTAEMRAREAEAAAAAESAAGEQKALEQELYDLNAAAEAESAVGEQKALEQELYDLNAAAERDGLLCAYPRRRSSRVSATRRRARARRSSVSSAAGIRNPRSPSFTIKRKKKVMPSLFKLIKQRKEKRAS</sequence>
<comment type="similarity">
    <text evidence="1">Belongs to the WEB family.</text>
</comment>
<feature type="coiled-coil region" evidence="3">
    <location>
        <begin position="504"/>
        <end position="531"/>
    </location>
</feature>
<feature type="region of interest" description="Disordered" evidence="4">
    <location>
        <begin position="600"/>
        <end position="629"/>
    </location>
</feature>
<feature type="compositionally biased region" description="Basic and acidic residues" evidence="4">
    <location>
        <begin position="54"/>
        <end position="94"/>
    </location>
</feature>
<evidence type="ECO:0000256" key="1">
    <source>
        <dbReference type="ARBA" id="ARBA00005485"/>
    </source>
</evidence>
<accession>A0A4U6UJ72</accession>
<dbReference type="Pfam" id="PF05701">
    <property type="entry name" value="WEMBL"/>
    <property type="match status" value="1"/>
</dbReference>
<keyword evidence="6" id="KW-1185">Reference proteome</keyword>
<evidence type="ECO:0008006" key="7">
    <source>
        <dbReference type="Google" id="ProtNLM"/>
    </source>
</evidence>
<dbReference type="GO" id="GO:0005829">
    <property type="term" value="C:cytosol"/>
    <property type="evidence" value="ECO:0007669"/>
    <property type="project" value="TreeGrafter"/>
</dbReference>
<keyword evidence="2 3" id="KW-0175">Coiled coil</keyword>
<proteinExistence type="inferred from homology"/>
<dbReference type="PANTHER" id="PTHR32054">
    <property type="entry name" value="HEAVY CHAIN, PUTATIVE, EXPRESSED-RELATED-RELATED"/>
    <property type="match status" value="1"/>
</dbReference>
<dbReference type="InterPro" id="IPR008545">
    <property type="entry name" value="Web"/>
</dbReference>
<dbReference type="OMA" id="KRCVIAE"/>